<keyword evidence="1" id="KW-0472">Membrane</keyword>
<comment type="caution">
    <text evidence="2">The sequence shown here is derived from an EMBL/GenBank/DDBJ whole genome shotgun (WGS) entry which is preliminary data.</text>
</comment>
<name>A0ABW4DPS0_9LACO</name>
<evidence type="ECO:0000313" key="2">
    <source>
        <dbReference type="EMBL" id="MFD1466064.1"/>
    </source>
</evidence>
<gene>
    <name evidence="2" type="ORF">ACFQ4L_08310</name>
</gene>
<sequence>MFFLINNGKRIEQLYTLFDRQTNFVYWVVGVLLAIMGILVGFTVYVQIKMSNAQEKELRKHFKIDELNTGLIQLQRLLIKNTGVSLLRAEKMSRDEFSAGLASYRETIHYVQENGSLSVENLSDIMLVAVHVTMVATADVLGYQSVKFLDDVLDIIEKSSPKIKAKVPEKIYDRYFRGLKRYSEIRLSSRIVEVMNKKNNYSWLCPLGL</sequence>
<feature type="transmembrane region" description="Helical" evidence="1">
    <location>
        <begin position="24"/>
        <end position="46"/>
    </location>
</feature>
<evidence type="ECO:0000313" key="3">
    <source>
        <dbReference type="Proteomes" id="UP001597244"/>
    </source>
</evidence>
<dbReference type="Proteomes" id="UP001597244">
    <property type="component" value="Unassembled WGS sequence"/>
</dbReference>
<organism evidence="2 3">
    <name type="scientific">Lapidilactobacillus mulanensis</name>
    <dbReference type="NCBI Taxonomy" id="2485999"/>
    <lineage>
        <taxon>Bacteria</taxon>
        <taxon>Bacillati</taxon>
        <taxon>Bacillota</taxon>
        <taxon>Bacilli</taxon>
        <taxon>Lactobacillales</taxon>
        <taxon>Lactobacillaceae</taxon>
        <taxon>Lapidilactobacillus</taxon>
    </lineage>
</organism>
<accession>A0ABW4DPS0</accession>
<keyword evidence="3" id="KW-1185">Reference proteome</keyword>
<dbReference type="EMBL" id="JBHTOF010000095">
    <property type="protein sequence ID" value="MFD1466064.1"/>
    <property type="molecule type" value="Genomic_DNA"/>
</dbReference>
<dbReference type="RefSeq" id="WP_125578184.1">
    <property type="nucleotide sequence ID" value="NZ_JBHTOF010000095.1"/>
</dbReference>
<proteinExistence type="predicted"/>
<reference evidence="3" key="1">
    <citation type="journal article" date="2019" name="Int. J. Syst. Evol. Microbiol.">
        <title>The Global Catalogue of Microorganisms (GCM) 10K type strain sequencing project: providing services to taxonomists for standard genome sequencing and annotation.</title>
        <authorList>
            <consortium name="The Broad Institute Genomics Platform"/>
            <consortium name="The Broad Institute Genome Sequencing Center for Infectious Disease"/>
            <person name="Wu L."/>
            <person name="Ma J."/>
        </authorList>
    </citation>
    <scope>NUCLEOTIDE SEQUENCE [LARGE SCALE GENOMIC DNA]</scope>
    <source>
        <strain evidence="3">CCM 8951</strain>
    </source>
</reference>
<keyword evidence="1" id="KW-1133">Transmembrane helix</keyword>
<keyword evidence="1" id="KW-0812">Transmembrane</keyword>
<evidence type="ECO:0000256" key="1">
    <source>
        <dbReference type="SAM" id="Phobius"/>
    </source>
</evidence>
<protein>
    <submittedName>
        <fullName evidence="2">Uncharacterized protein</fullName>
    </submittedName>
</protein>